<feature type="region of interest" description="Disordered" evidence="1">
    <location>
        <begin position="1"/>
        <end position="29"/>
    </location>
</feature>
<dbReference type="InterPro" id="IPR025724">
    <property type="entry name" value="GAG-pre-integrase_dom"/>
</dbReference>
<feature type="domain" description="Integrase catalytic" evidence="2">
    <location>
        <begin position="221"/>
        <end position="268"/>
    </location>
</feature>
<accession>A0A699K0Y2</accession>
<feature type="non-terminal residue" evidence="3">
    <location>
        <position position="268"/>
    </location>
</feature>
<dbReference type="AlphaFoldDB" id="A0A699K0Y2"/>
<dbReference type="InterPro" id="IPR036397">
    <property type="entry name" value="RNaseH_sf"/>
</dbReference>
<dbReference type="Pfam" id="PF13976">
    <property type="entry name" value="gag_pre-integrs"/>
    <property type="match status" value="1"/>
</dbReference>
<proteinExistence type="predicted"/>
<name>A0A699K0Y2_TANCI</name>
<dbReference type="SUPFAM" id="SSF53098">
    <property type="entry name" value="Ribonuclease H-like"/>
    <property type="match status" value="1"/>
</dbReference>
<dbReference type="InterPro" id="IPR039537">
    <property type="entry name" value="Retrotran_Ty1/copia-like"/>
</dbReference>
<sequence length="268" mass="29965">DPDDLEEMDLKWASKHQDNKNRETTTRTVPVYETTSNALVSQCDGLGYDWSDQAEDGPTSFALMAYTSSSSSSSDSEGNPQQELQEKGVTDSGCSRNMTRNMSYLSKYEEIDGGYVAFRGDPKGGKITSKGGLTCLFAKATLDESNLWHRRLGHINFKTMNKLVGGNLVRGLPSKIFENDHTCVACQKGKQHKSSSTNDETSGILKAFITGIENLIDHKVKIIRCDNRIEFKNKEINQFCEMKGIRREFSIARTPQQNGVVERKNMTL</sequence>
<protein>
    <recommendedName>
        <fullName evidence="2">Integrase catalytic domain-containing protein</fullName>
    </recommendedName>
</protein>
<dbReference type="GO" id="GO:0003676">
    <property type="term" value="F:nucleic acid binding"/>
    <property type="evidence" value="ECO:0007669"/>
    <property type="project" value="InterPro"/>
</dbReference>
<gene>
    <name evidence="3" type="ORF">Tci_640643</name>
</gene>
<evidence type="ECO:0000259" key="2">
    <source>
        <dbReference type="PROSITE" id="PS50994"/>
    </source>
</evidence>
<evidence type="ECO:0000256" key="1">
    <source>
        <dbReference type="SAM" id="MobiDB-lite"/>
    </source>
</evidence>
<dbReference type="InterPro" id="IPR012337">
    <property type="entry name" value="RNaseH-like_sf"/>
</dbReference>
<feature type="compositionally biased region" description="Basic and acidic residues" evidence="1">
    <location>
        <begin position="8"/>
        <end position="25"/>
    </location>
</feature>
<reference evidence="3" key="1">
    <citation type="journal article" date="2019" name="Sci. Rep.">
        <title>Draft genome of Tanacetum cinerariifolium, the natural source of mosquito coil.</title>
        <authorList>
            <person name="Yamashiro T."/>
            <person name="Shiraishi A."/>
            <person name="Satake H."/>
            <person name="Nakayama K."/>
        </authorList>
    </citation>
    <scope>NUCLEOTIDE SEQUENCE</scope>
</reference>
<dbReference type="InterPro" id="IPR001584">
    <property type="entry name" value="Integrase_cat-core"/>
</dbReference>
<organism evidence="3">
    <name type="scientific">Tanacetum cinerariifolium</name>
    <name type="common">Dalmatian daisy</name>
    <name type="synonym">Chrysanthemum cinerariifolium</name>
    <dbReference type="NCBI Taxonomy" id="118510"/>
    <lineage>
        <taxon>Eukaryota</taxon>
        <taxon>Viridiplantae</taxon>
        <taxon>Streptophyta</taxon>
        <taxon>Embryophyta</taxon>
        <taxon>Tracheophyta</taxon>
        <taxon>Spermatophyta</taxon>
        <taxon>Magnoliopsida</taxon>
        <taxon>eudicotyledons</taxon>
        <taxon>Gunneridae</taxon>
        <taxon>Pentapetalae</taxon>
        <taxon>asterids</taxon>
        <taxon>campanulids</taxon>
        <taxon>Asterales</taxon>
        <taxon>Asteraceae</taxon>
        <taxon>Asteroideae</taxon>
        <taxon>Anthemideae</taxon>
        <taxon>Anthemidinae</taxon>
        <taxon>Tanacetum</taxon>
    </lineage>
</organism>
<dbReference type="PROSITE" id="PS50994">
    <property type="entry name" value="INTEGRASE"/>
    <property type="match status" value="1"/>
</dbReference>
<feature type="non-terminal residue" evidence="3">
    <location>
        <position position="1"/>
    </location>
</feature>
<dbReference type="EMBL" id="BKCJ010468881">
    <property type="protein sequence ID" value="GFA68671.1"/>
    <property type="molecule type" value="Genomic_DNA"/>
</dbReference>
<feature type="region of interest" description="Disordered" evidence="1">
    <location>
        <begin position="67"/>
        <end position="95"/>
    </location>
</feature>
<evidence type="ECO:0000313" key="3">
    <source>
        <dbReference type="EMBL" id="GFA68671.1"/>
    </source>
</evidence>
<dbReference type="Gene3D" id="3.30.420.10">
    <property type="entry name" value="Ribonuclease H-like superfamily/Ribonuclease H"/>
    <property type="match status" value="1"/>
</dbReference>
<dbReference type="PANTHER" id="PTHR42648:SF32">
    <property type="entry name" value="RIBONUCLEASE H-LIKE DOMAIN, GAG-PRE-INTEGRASE DOMAIN PROTEIN-RELATED"/>
    <property type="match status" value="1"/>
</dbReference>
<dbReference type="GO" id="GO:0015074">
    <property type="term" value="P:DNA integration"/>
    <property type="evidence" value="ECO:0007669"/>
    <property type="project" value="InterPro"/>
</dbReference>
<comment type="caution">
    <text evidence="3">The sequence shown here is derived from an EMBL/GenBank/DDBJ whole genome shotgun (WGS) entry which is preliminary data.</text>
</comment>
<dbReference type="PANTHER" id="PTHR42648">
    <property type="entry name" value="TRANSPOSASE, PUTATIVE-RELATED"/>
    <property type="match status" value="1"/>
</dbReference>